<organism evidence="1 2">
    <name type="scientific">Deinococcus marmoris</name>
    <dbReference type="NCBI Taxonomy" id="249408"/>
    <lineage>
        <taxon>Bacteria</taxon>
        <taxon>Thermotogati</taxon>
        <taxon>Deinococcota</taxon>
        <taxon>Deinococci</taxon>
        <taxon>Deinococcales</taxon>
        <taxon>Deinococcaceae</taxon>
        <taxon>Deinococcus</taxon>
    </lineage>
</organism>
<accession>A0A1U7NRY7</accession>
<proteinExistence type="predicted"/>
<evidence type="ECO:0000313" key="2">
    <source>
        <dbReference type="Proteomes" id="UP000186607"/>
    </source>
</evidence>
<comment type="caution">
    <text evidence="1">The sequence shown here is derived from an EMBL/GenBank/DDBJ whole genome shotgun (WGS) entry which is preliminary data.</text>
</comment>
<name>A0A1U7NRY7_9DEIO</name>
<gene>
    <name evidence="1" type="ORF">BOO71_0014092</name>
</gene>
<dbReference type="Proteomes" id="UP000186607">
    <property type="component" value="Unassembled WGS sequence"/>
</dbReference>
<dbReference type="AlphaFoldDB" id="A0A1U7NRY7"/>
<reference evidence="1 2" key="1">
    <citation type="submission" date="2017-01" db="EMBL/GenBank/DDBJ databases">
        <title>Genome Analysis of Deinococcus marmoris KOPRI26562.</title>
        <authorList>
            <person name="Kim J.H."/>
            <person name="Oh H.-M."/>
        </authorList>
    </citation>
    <scope>NUCLEOTIDE SEQUENCE [LARGE SCALE GENOMIC DNA]</scope>
    <source>
        <strain evidence="1 2">KOPRI26562</strain>
    </source>
</reference>
<dbReference type="EMBL" id="MSTI01000166">
    <property type="protein sequence ID" value="OLV15684.1"/>
    <property type="molecule type" value="Genomic_DNA"/>
</dbReference>
<keyword evidence="2" id="KW-1185">Reference proteome</keyword>
<protein>
    <submittedName>
        <fullName evidence="1">Uncharacterized protein</fullName>
    </submittedName>
</protein>
<evidence type="ECO:0000313" key="1">
    <source>
        <dbReference type="EMBL" id="OLV15684.1"/>
    </source>
</evidence>
<sequence length="39" mass="4775">MRPGLIHAAFNRDYVSRGDMEMQGWSWHLMMFEYDLPVW</sequence>